<keyword evidence="3" id="KW-1185">Reference proteome</keyword>
<dbReference type="Proteomes" id="UP000037530">
    <property type="component" value="Unassembled WGS sequence"/>
</dbReference>
<feature type="coiled-coil region" evidence="1">
    <location>
        <begin position="51"/>
        <end position="85"/>
    </location>
</feature>
<dbReference type="AlphaFoldDB" id="A0A0M0HVS6"/>
<keyword evidence="1" id="KW-0175">Coiled coil</keyword>
<proteinExistence type="predicted"/>
<dbReference type="OrthoDB" id="8525200at2"/>
<dbReference type="RefSeq" id="WP_053410912.1">
    <property type="nucleotide sequence ID" value="NZ_DAIPHI010000122.1"/>
</dbReference>
<protein>
    <submittedName>
        <fullName evidence="2">3',5'-cyclic-nucleotide phosphodiesterase</fullName>
    </submittedName>
</protein>
<organism evidence="2 3">
    <name type="scientific">Vibrio hepatarius</name>
    <dbReference type="NCBI Taxonomy" id="171383"/>
    <lineage>
        <taxon>Bacteria</taxon>
        <taxon>Pseudomonadati</taxon>
        <taxon>Pseudomonadota</taxon>
        <taxon>Gammaproteobacteria</taxon>
        <taxon>Vibrionales</taxon>
        <taxon>Vibrionaceae</taxon>
        <taxon>Vibrio</taxon>
        <taxon>Vibrio oreintalis group</taxon>
    </lineage>
</organism>
<dbReference type="PANTHER" id="PTHR38765">
    <property type="entry name" value="DUF484 DOMAIN-CONTAINING PROTEIN"/>
    <property type="match status" value="1"/>
</dbReference>
<dbReference type="InterPro" id="IPR007435">
    <property type="entry name" value="DUF484"/>
</dbReference>
<sequence>MEKQLNVSDIEADALTAEVVSEYLRDNPDFFTSRPELVDRLALNHQEQGAVSLVHVQLNRQRQRIEELEEEITSLMSMAKSNDRTFHEFMGLQEHILQCDSLLTAVKAIEEMAKSLGLVAYVRLLDSESNYYQLSKEGYQRFATNHLNGKSAYLGRLRKVDRDVIFGDNNRAPEMGSYVVLPLKKKALQGILAFSSSDGGHFQPHMDTLFLRHLALVLSHLIEFLPWQNEDDERISNTSA</sequence>
<dbReference type="PATRIC" id="fig|171383.3.peg.4208"/>
<name>A0A0M0HVS6_9VIBR</name>
<evidence type="ECO:0000313" key="3">
    <source>
        <dbReference type="Proteomes" id="UP000037530"/>
    </source>
</evidence>
<comment type="caution">
    <text evidence="2">The sequence shown here is derived from an EMBL/GenBank/DDBJ whole genome shotgun (WGS) entry which is preliminary data.</text>
</comment>
<dbReference type="STRING" id="171383.AKJ31_20595"/>
<dbReference type="PANTHER" id="PTHR38765:SF1">
    <property type="entry name" value="DUF484 DOMAIN-CONTAINING PROTEIN"/>
    <property type="match status" value="1"/>
</dbReference>
<accession>A0A0M0HVS6</accession>
<evidence type="ECO:0000313" key="2">
    <source>
        <dbReference type="EMBL" id="KOO05733.1"/>
    </source>
</evidence>
<gene>
    <name evidence="2" type="ORF">AKJ31_20595</name>
</gene>
<reference evidence="3" key="1">
    <citation type="submission" date="2015-08" db="EMBL/GenBank/DDBJ databases">
        <title>Vibrio galatheae sp. nov., a novel member of the Vibrionaceae family isolated from the Solomon Islands.</title>
        <authorList>
            <person name="Giubergia S."/>
            <person name="Machado H."/>
            <person name="Mateiu R.V."/>
            <person name="Gram L."/>
        </authorList>
    </citation>
    <scope>NUCLEOTIDE SEQUENCE [LARGE SCALE GENOMIC DNA]</scope>
    <source>
        <strain evidence="3">DSM 19134</strain>
    </source>
</reference>
<dbReference type="EMBL" id="LHPI01000031">
    <property type="protein sequence ID" value="KOO05733.1"/>
    <property type="molecule type" value="Genomic_DNA"/>
</dbReference>
<evidence type="ECO:0000256" key="1">
    <source>
        <dbReference type="SAM" id="Coils"/>
    </source>
</evidence>
<dbReference type="Pfam" id="PF04340">
    <property type="entry name" value="DUF484"/>
    <property type="match status" value="1"/>
</dbReference>
<dbReference type="InterPro" id="IPR029016">
    <property type="entry name" value="GAF-like_dom_sf"/>
</dbReference>
<dbReference type="Gene3D" id="3.30.450.40">
    <property type="match status" value="1"/>
</dbReference>